<dbReference type="STRING" id="1286171.EAL2_c15620"/>
<comment type="catalytic activity">
    <reaction evidence="5 7">
        <text>2-deoxy-D-ribose 5-phosphate = D-glyceraldehyde 3-phosphate + acetaldehyde</text>
        <dbReference type="Rhea" id="RHEA:12821"/>
        <dbReference type="ChEBI" id="CHEBI:15343"/>
        <dbReference type="ChEBI" id="CHEBI:59776"/>
        <dbReference type="ChEBI" id="CHEBI:62877"/>
        <dbReference type="EC" id="4.1.2.4"/>
    </reaction>
</comment>
<proteinExistence type="inferred from homology"/>
<comment type="subcellular location">
    <subcellularLocation>
        <location evidence="7">Cytoplasm</location>
    </subcellularLocation>
</comment>
<dbReference type="GO" id="GO:0006018">
    <property type="term" value="P:2-deoxyribose 1-phosphate catabolic process"/>
    <property type="evidence" value="ECO:0007669"/>
    <property type="project" value="UniProtKB-UniRule"/>
</dbReference>
<dbReference type="PIRSF" id="PIRSF001357">
    <property type="entry name" value="DeoC"/>
    <property type="match status" value="1"/>
</dbReference>
<dbReference type="GO" id="GO:0016052">
    <property type="term" value="P:carbohydrate catabolic process"/>
    <property type="evidence" value="ECO:0007669"/>
    <property type="project" value="TreeGrafter"/>
</dbReference>
<dbReference type="InterPro" id="IPR002915">
    <property type="entry name" value="DeoC/FbaB/LacD_aldolase"/>
</dbReference>
<comment type="function">
    <text evidence="6 7">Catalyzes a reversible aldol reaction between acetaldehyde and D-glyceraldehyde 3-phosphate to generate 2-deoxy-D-ribose 5-phosphate.</text>
</comment>
<dbReference type="HOGENOM" id="CLU_053595_0_1_9"/>
<dbReference type="SUPFAM" id="SSF51569">
    <property type="entry name" value="Aldolase"/>
    <property type="match status" value="1"/>
</dbReference>
<dbReference type="NCBIfam" id="TIGR00126">
    <property type="entry name" value="deoC"/>
    <property type="match status" value="1"/>
</dbReference>
<evidence type="ECO:0000256" key="3">
    <source>
        <dbReference type="ARBA" id="ARBA00023239"/>
    </source>
</evidence>
<keyword evidence="9" id="KW-1185">Reference proteome</keyword>
<dbReference type="FunFam" id="3.20.20.70:FF:000044">
    <property type="entry name" value="Deoxyribose-phosphate aldolase"/>
    <property type="match status" value="1"/>
</dbReference>
<comment type="similarity">
    <text evidence="1 7">Belongs to the DeoC/FbaB aldolase family. DeoC type 1 subfamily.</text>
</comment>
<dbReference type="KEGG" id="eac:EAL2_c15620"/>
<dbReference type="SMART" id="SM01133">
    <property type="entry name" value="DeoC"/>
    <property type="match status" value="1"/>
</dbReference>
<comment type="pathway">
    <text evidence="7">Carbohydrate degradation; 2-deoxy-D-ribose 1-phosphate degradation; D-glyceraldehyde 3-phosphate and acetaldehyde from 2-deoxy-alpha-D-ribose 1-phosphate: step 2/2.</text>
</comment>
<dbReference type="Proteomes" id="UP000019591">
    <property type="component" value="Chromosome"/>
</dbReference>
<dbReference type="GO" id="GO:0009264">
    <property type="term" value="P:deoxyribonucleotide catabolic process"/>
    <property type="evidence" value="ECO:0007669"/>
    <property type="project" value="UniProtKB-UniRule"/>
</dbReference>
<dbReference type="PANTHER" id="PTHR10889:SF1">
    <property type="entry name" value="DEOXYRIBOSE-PHOSPHATE ALDOLASE"/>
    <property type="match status" value="1"/>
</dbReference>
<feature type="active site" description="Schiff-base intermediate with acetaldehyde" evidence="7">
    <location>
        <position position="151"/>
    </location>
</feature>
<gene>
    <name evidence="7 8" type="primary">deoC</name>
    <name evidence="8" type="ORF">EAL2_c15620</name>
</gene>
<keyword evidence="3 7" id="KW-0456">Lyase</keyword>
<sequence>MNLAGLIDHTILKPDASKSELERVCGEAVEYGFASVCVNGCNVEYACSMLKGSSVKVACVVGFPLGAMHPLAKAFEARTAMESGAGEIDMVMNVGAFKDGDYDMVLEDIKSVVEAAKDAAVKVIIETCLLSREEIAKASKLVKDSGAVFVKTSTGFSRSGANEEDIALIRSAVGPDFGIKASGGIRTYEDAMRMVEAGATRIGASLSVDIVRGGEGK</sequence>
<dbReference type="HAMAP" id="MF_00114">
    <property type="entry name" value="DeoC_type1"/>
    <property type="match status" value="1"/>
</dbReference>
<dbReference type="Pfam" id="PF01791">
    <property type="entry name" value="DeoC"/>
    <property type="match status" value="1"/>
</dbReference>
<name>W8TKW7_PEPAC</name>
<evidence type="ECO:0000313" key="8">
    <source>
        <dbReference type="EMBL" id="AHM56857.1"/>
    </source>
</evidence>
<evidence type="ECO:0000256" key="6">
    <source>
        <dbReference type="ARBA" id="ARBA00056337"/>
    </source>
</evidence>
<dbReference type="InterPro" id="IPR011343">
    <property type="entry name" value="DeoC"/>
</dbReference>
<dbReference type="UniPathway" id="UPA00002">
    <property type="reaction ID" value="UER00468"/>
</dbReference>
<dbReference type="eggNOG" id="COG0274">
    <property type="taxonomic scope" value="Bacteria"/>
</dbReference>
<dbReference type="InterPro" id="IPR013785">
    <property type="entry name" value="Aldolase_TIM"/>
</dbReference>
<feature type="active site" description="Proton donor/acceptor" evidence="7">
    <location>
        <position position="89"/>
    </location>
</feature>
<evidence type="ECO:0000256" key="4">
    <source>
        <dbReference type="ARBA" id="ARBA00023270"/>
    </source>
</evidence>
<dbReference type="EMBL" id="CP007452">
    <property type="protein sequence ID" value="AHM56857.1"/>
    <property type="molecule type" value="Genomic_DNA"/>
</dbReference>
<feature type="active site" description="Proton donor/acceptor" evidence="7">
    <location>
        <position position="180"/>
    </location>
</feature>
<protein>
    <recommendedName>
        <fullName evidence="7">Deoxyribose-phosphate aldolase</fullName>
        <shortName evidence="7">DERA</shortName>
        <ecNumber evidence="7">4.1.2.4</ecNumber>
    </recommendedName>
    <alternativeName>
        <fullName evidence="7">2-deoxy-D-ribose 5-phosphate aldolase</fullName>
    </alternativeName>
    <alternativeName>
        <fullName evidence="7">Phosphodeoxyriboaldolase</fullName>
        <shortName evidence="7">Deoxyriboaldolase</shortName>
    </alternativeName>
</protein>
<dbReference type="EC" id="4.1.2.4" evidence="7"/>
<dbReference type="PANTHER" id="PTHR10889">
    <property type="entry name" value="DEOXYRIBOSE-PHOSPHATE ALDOLASE"/>
    <property type="match status" value="1"/>
</dbReference>
<dbReference type="CDD" id="cd00959">
    <property type="entry name" value="DeoC"/>
    <property type="match status" value="1"/>
</dbReference>
<dbReference type="GO" id="GO:0005737">
    <property type="term" value="C:cytoplasm"/>
    <property type="evidence" value="ECO:0007669"/>
    <property type="project" value="UniProtKB-SubCell"/>
</dbReference>
<evidence type="ECO:0000256" key="2">
    <source>
        <dbReference type="ARBA" id="ARBA00022490"/>
    </source>
</evidence>
<organism evidence="8 9">
    <name type="scientific">Peptoclostridium acidaminophilum DSM 3953</name>
    <dbReference type="NCBI Taxonomy" id="1286171"/>
    <lineage>
        <taxon>Bacteria</taxon>
        <taxon>Bacillati</taxon>
        <taxon>Bacillota</taxon>
        <taxon>Clostridia</taxon>
        <taxon>Peptostreptococcales</taxon>
        <taxon>Peptoclostridiaceae</taxon>
        <taxon>Peptoclostridium</taxon>
    </lineage>
</organism>
<dbReference type="Gene3D" id="3.20.20.70">
    <property type="entry name" value="Aldolase class I"/>
    <property type="match status" value="1"/>
</dbReference>
<dbReference type="OrthoDB" id="9778711at2"/>
<keyword evidence="2 7" id="KW-0963">Cytoplasm</keyword>
<dbReference type="AlphaFoldDB" id="W8TKW7"/>
<accession>W8TKW7</accession>
<evidence type="ECO:0000256" key="7">
    <source>
        <dbReference type="HAMAP-Rule" id="MF_00114"/>
    </source>
</evidence>
<dbReference type="InterPro" id="IPR028581">
    <property type="entry name" value="DeoC_typeI"/>
</dbReference>
<evidence type="ECO:0000313" key="9">
    <source>
        <dbReference type="Proteomes" id="UP000019591"/>
    </source>
</evidence>
<reference evidence="8 9" key="1">
    <citation type="journal article" date="2014" name="Genome Announc.">
        <title>Complete Genome Sequence of Amino Acid-Utilizing Eubacterium acidaminophilum al-2 (DSM 3953).</title>
        <authorList>
            <person name="Poehlein A."/>
            <person name="Andreesen J.R."/>
            <person name="Daniel R."/>
        </authorList>
    </citation>
    <scope>NUCLEOTIDE SEQUENCE [LARGE SCALE GENOMIC DNA]</scope>
    <source>
        <strain evidence="8 9">DSM 3953</strain>
    </source>
</reference>
<evidence type="ECO:0000256" key="5">
    <source>
        <dbReference type="ARBA" id="ARBA00048791"/>
    </source>
</evidence>
<dbReference type="GO" id="GO:0004139">
    <property type="term" value="F:deoxyribose-phosphate aldolase activity"/>
    <property type="evidence" value="ECO:0007669"/>
    <property type="project" value="UniProtKB-UniRule"/>
</dbReference>
<keyword evidence="4 7" id="KW-0704">Schiff base</keyword>
<evidence type="ECO:0000256" key="1">
    <source>
        <dbReference type="ARBA" id="ARBA00010936"/>
    </source>
</evidence>
<dbReference type="PATRIC" id="fig|1286171.3.peg.1512"/>